<evidence type="ECO:0000313" key="2">
    <source>
        <dbReference type="EMBL" id="MDX8527684.1"/>
    </source>
</evidence>
<sequence>MHMNFRCAIAALAFAVIMNAGCGQALAQRRACGSRDPVNTIAEMFDAIYACWQPPPGTGDLSLTLRFSLRRDGTLIGKPRATFSKLGPDDSLNRAFVASVLEALEKALPVPFTDSMGGAIAGRILSPLFAAAEGSRS</sequence>
<comment type="caution">
    <text evidence="2">The sequence shown here is derived from an EMBL/GenBank/DDBJ whole genome shotgun (WGS) entry which is preliminary data.</text>
</comment>
<gene>
    <name evidence="2" type="ORF">RFM68_24600</name>
</gene>
<name>A0ABU4ZQK7_9HYPH</name>
<dbReference type="Proteomes" id="UP001276840">
    <property type="component" value="Unassembled WGS sequence"/>
</dbReference>
<dbReference type="Gene3D" id="3.30.1150.10">
    <property type="match status" value="1"/>
</dbReference>
<keyword evidence="1" id="KW-0732">Signal</keyword>
<dbReference type="EMBL" id="JAVIJF010000019">
    <property type="protein sequence ID" value="MDX8527684.1"/>
    <property type="molecule type" value="Genomic_DNA"/>
</dbReference>
<evidence type="ECO:0008006" key="4">
    <source>
        <dbReference type="Google" id="ProtNLM"/>
    </source>
</evidence>
<feature type="chain" id="PRO_5046433362" description="TonB C-terminal domain-containing protein" evidence="1">
    <location>
        <begin position="28"/>
        <end position="137"/>
    </location>
</feature>
<keyword evidence="3" id="KW-1185">Reference proteome</keyword>
<reference evidence="2 3" key="1">
    <citation type="submission" date="2023-08" db="EMBL/GenBank/DDBJ databases">
        <title>Implementing the SeqCode for naming new Mesorhizobium species isolated from Vachellia karroo root nodules.</title>
        <authorList>
            <person name="Van Lill M."/>
        </authorList>
    </citation>
    <scope>NUCLEOTIDE SEQUENCE [LARGE SCALE GENOMIC DNA]</scope>
    <source>
        <strain evidence="2 3">MSK 1335</strain>
    </source>
</reference>
<dbReference type="SUPFAM" id="SSF74653">
    <property type="entry name" value="TolA/TonB C-terminal domain"/>
    <property type="match status" value="1"/>
</dbReference>
<organism evidence="2 3">
    <name type="scientific">Mesorhizobium montanum</name>
    <dbReference type="NCBI Taxonomy" id="3072323"/>
    <lineage>
        <taxon>Bacteria</taxon>
        <taxon>Pseudomonadati</taxon>
        <taxon>Pseudomonadota</taxon>
        <taxon>Alphaproteobacteria</taxon>
        <taxon>Hyphomicrobiales</taxon>
        <taxon>Phyllobacteriaceae</taxon>
        <taxon>Mesorhizobium</taxon>
    </lineage>
</organism>
<evidence type="ECO:0000256" key="1">
    <source>
        <dbReference type="SAM" id="SignalP"/>
    </source>
</evidence>
<proteinExistence type="predicted"/>
<evidence type="ECO:0000313" key="3">
    <source>
        <dbReference type="Proteomes" id="UP001276840"/>
    </source>
</evidence>
<accession>A0ABU4ZQK7</accession>
<dbReference type="RefSeq" id="WP_320235624.1">
    <property type="nucleotide sequence ID" value="NZ_JAVIJF010000019.1"/>
</dbReference>
<protein>
    <recommendedName>
        <fullName evidence="4">TonB C-terminal domain-containing protein</fullName>
    </recommendedName>
</protein>
<dbReference type="PIRSF" id="PIRSF034077">
    <property type="entry name" value="UCP034077"/>
    <property type="match status" value="1"/>
</dbReference>
<feature type="signal peptide" evidence="1">
    <location>
        <begin position="1"/>
        <end position="27"/>
    </location>
</feature>
<dbReference type="InterPro" id="IPR014587">
    <property type="entry name" value="UCP034077"/>
</dbReference>